<reference evidence="2 3" key="1">
    <citation type="submission" date="2008-10" db="EMBL/GenBank/DDBJ databases">
        <title>Genome sequence of Bacillus cereus G9842.</title>
        <authorList>
            <person name="Dodson R.J."/>
            <person name="Durkin A.S."/>
            <person name="Rosovitz M.J."/>
            <person name="Rasko D.A."/>
            <person name="Hoffmaster A."/>
            <person name="Ravel J."/>
            <person name="Sutton G."/>
        </authorList>
    </citation>
    <scope>NUCLEOTIDE SEQUENCE [LARGE SCALE GENOMIC DNA]</scope>
    <source>
        <strain evidence="2 3">G9842</strain>
    </source>
</reference>
<name>B7IQA5_BACC2</name>
<evidence type="ECO:0000313" key="2">
    <source>
        <dbReference type="EMBL" id="ACK95283.1"/>
    </source>
</evidence>
<dbReference type="KEGG" id="bcg:BCG9842_B3637"/>
<gene>
    <name evidence="2" type="ordered locus">BCG9842_B3637</name>
</gene>
<evidence type="ECO:0000256" key="1">
    <source>
        <dbReference type="SAM" id="Phobius"/>
    </source>
</evidence>
<protein>
    <submittedName>
        <fullName evidence="2">Uncharacterized protein</fullName>
    </submittedName>
</protein>
<dbReference type="AlphaFoldDB" id="B7IQA5"/>
<accession>B7IQA5</accession>
<organism evidence="2 3">
    <name type="scientific">Bacillus cereus (strain G9842)</name>
    <dbReference type="NCBI Taxonomy" id="405531"/>
    <lineage>
        <taxon>Bacteria</taxon>
        <taxon>Bacillati</taxon>
        <taxon>Bacillota</taxon>
        <taxon>Bacilli</taxon>
        <taxon>Bacillales</taxon>
        <taxon>Bacillaceae</taxon>
        <taxon>Bacillus</taxon>
        <taxon>Bacillus cereus group</taxon>
    </lineage>
</organism>
<keyword evidence="1" id="KW-1133">Transmembrane helix</keyword>
<keyword evidence="1" id="KW-0472">Membrane</keyword>
<dbReference type="Proteomes" id="UP000006744">
    <property type="component" value="Chromosome"/>
</dbReference>
<sequence length="40" mass="4944">MNLVCSSYVEMFHELLRVYSFFVFFFIFLYFSKDNNGKME</sequence>
<feature type="transmembrane region" description="Helical" evidence="1">
    <location>
        <begin position="15"/>
        <end position="32"/>
    </location>
</feature>
<dbReference type="HOGENOM" id="CLU_3284331_0_0_9"/>
<keyword evidence="1" id="KW-0812">Transmembrane</keyword>
<proteinExistence type="predicted"/>
<evidence type="ECO:0000313" key="3">
    <source>
        <dbReference type="Proteomes" id="UP000006744"/>
    </source>
</evidence>
<dbReference type="EMBL" id="CP001186">
    <property type="protein sequence ID" value="ACK95283.1"/>
    <property type="molecule type" value="Genomic_DNA"/>
</dbReference>